<dbReference type="GO" id="GO:0032259">
    <property type="term" value="P:methylation"/>
    <property type="evidence" value="ECO:0007669"/>
    <property type="project" value="UniProtKB-KW"/>
</dbReference>
<keyword evidence="2" id="KW-0808">Transferase</keyword>
<comment type="caution">
    <text evidence="2">The sequence shown here is derived from an EMBL/GenBank/DDBJ whole genome shotgun (WGS) entry which is preliminary data.</text>
</comment>
<dbReference type="GO" id="GO:0008757">
    <property type="term" value="F:S-adenosylmethionine-dependent methyltransferase activity"/>
    <property type="evidence" value="ECO:0007669"/>
    <property type="project" value="InterPro"/>
</dbReference>
<dbReference type="EMBL" id="JABVCQ010000012">
    <property type="protein sequence ID" value="MBB1125992.1"/>
    <property type="molecule type" value="Genomic_DNA"/>
</dbReference>
<name>A0A839HIX7_9GAMM</name>
<dbReference type="InterPro" id="IPR029063">
    <property type="entry name" value="SAM-dependent_MTases_sf"/>
</dbReference>
<keyword evidence="2" id="KW-0489">Methyltransferase</keyword>
<keyword evidence="3" id="KW-1185">Reference proteome</keyword>
<dbReference type="RefSeq" id="WP_182583666.1">
    <property type="nucleotide sequence ID" value="NZ_JABVCQ010000012.1"/>
</dbReference>
<dbReference type="Gene3D" id="3.40.50.150">
    <property type="entry name" value="Vaccinia Virus protein VP39"/>
    <property type="match status" value="1"/>
</dbReference>
<evidence type="ECO:0000313" key="2">
    <source>
        <dbReference type="EMBL" id="MBB1125992.1"/>
    </source>
</evidence>
<dbReference type="InterPro" id="IPR013216">
    <property type="entry name" value="Methyltransf_11"/>
</dbReference>
<feature type="domain" description="Methyltransferase type 11" evidence="1">
    <location>
        <begin position="21"/>
        <end position="119"/>
    </location>
</feature>
<reference evidence="2 3" key="1">
    <citation type="journal article" date="2020" name="Arch. Microbiol.">
        <title>The genome sequence of the giant phototrophic gammaproteobacterium Thiospirillum jenense gives insight into its physiological properties and phylogenetic relationships.</title>
        <authorList>
            <person name="Imhoff J.F."/>
            <person name="Meyer T.E."/>
            <person name="Kyndt J.A."/>
        </authorList>
    </citation>
    <scope>NUCLEOTIDE SEQUENCE [LARGE SCALE GENOMIC DNA]</scope>
    <source>
        <strain evidence="2 3">DSM 216</strain>
    </source>
</reference>
<dbReference type="CDD" id="cd02440">
    <property type="entry name" value="AdoMet_MTases"/>
    <property type="match status" value="1"/>
</dbReference>
<dbReference type="AlphaFoldDB" id="A0A839HIX7"/>
<sequence>MDVIRSLIPAELFKPQSQIFDFGCGDAVFFPWFLEMGCHIEGIDISPEMVEIGQQRLTNLGVDSCLIQVSDVNYLKKIPSASLDGLLSFNVLAYLTNEEELTFYQEASRIVRSGGYLVVTHSNSLFDLFSLNQHTIDFFENNFIPDRYHRSEFSKLISDSALSKGAYYNIRENPLSYRYKLNGFKFKEIKQEFINLHVLPPCLLQNKNYPSTLNFAEEQRWKLMFMCSVFGSCSIRL</sequence>
<dbReference type="PANTHER" id="PTHR43861">
    <property type="entry name" value="TRANS-ACONITATE 2-METHYLTRANSFERASE-RELATED"/>
    <property type="match status" value="1"/>
</dbReference>
<dbReference type="Pfam" id="PF08241">
    <property type="entry name" value="Methyltransf_11"/>
    <property type="match status" value="1"/>
</dbReference>
<dbReference type="SUPFAM" id="SSF53335">
    <property type="entry name" value="S-adenosyl-L-methionine-dependent methyltransferases"/>
    <property type="match status" value="1"/>
</dbReference>
<proteinExistence type="predicted"/>
<dbReference type="PANTHER" id="PTHR43861:SF1">
    <property type="entry name" value="TRANS-ACONITATE 2-METHYLTRANSFERASE"/>
    <property type="match status" value="1"/>
</dbReference>
<accession>A0A839HIX7</accession>
<evidence type="ECO:0000313" key="3">
    <source>
        <dbReference type="Proteomes" id="UP000548632"/>
    </source>
</evidence>
<gene>
    <name evidence="2" type="ORF">HUK38_07075</name>
</gene>
<protein>
    <submittedName>
        <fullName evidence="2">Class I SAM-dependent methyltransferase</fullName>
    </submittedName>
</protein>
<organism evidence="2 3">
    <name type="scientific">Thiospirillum jenense</name>
    <dbReference type="NCBI Taxonomy" id="1653858"/>
    <lineage>
        <taxon>Bacteria</taxon>
        <taxon>Pseudomonadati</taxon>
        <taxon>Pseudomonadota</taxon>
        <taxon>Gammaproteobacteria</taxon>
        <taxon>Chromatiales</taxon>
        <taxon>Chromatiaceae</taxon>
        <taxon>Thiospirillum</taxon>
    </lineage>
</organism>
<evidence type="ECO:0000259" key="1">
    <source>
        <dbReference type="Pfam" id="PF08241"/>
    </source>
</evidence>
<dbReference type="Proteomes" id="UP000548632">
    <property type="component" value="Unassembled WGS sequence"/>
</dbReference>